<name>A0ACB9ZWJ0_CATRO</name>
<comment type="caution">
    <text evidence="1">The sequence shown here is derived from an EMBL/GenBank/DDBJ whole genome shotgun (WGS) entry which is preliminary data.</text>
</comment>
<sequence>MRRGRGQDKATNMLLALGKTFHHVRILPVVLHFPFLKHLHTHPLPSSPASKPLPKCNSPPDLLSLCTSVQYLNQLKQAHSIFTLHGLLPRSITICAALILQYATFQANPSTIYHLFYQTLPFSPSSTFLNNTMIRAHFILGLYREGLVIYNEMVKNEVKCDDYTYPFVLKLCSECCEVWKGLEVHCSLTKVGFDKDLFVNNTLMLFYGSCGDLKDVEKMFVEMPIRDVVSWNTVIRALSDTNHHCEVINLFNEMVSFANFKPNDASLVSVLPVCATIGNGITVRGIHCYSLKVGLDNKVRVGNAFVDAYGKCGEFQAAMQVFDEMVEKNDVSWNAIITSFAYRGCFRDALDSFKLMINERIKLNSVAVSSLLPVLGELGFLSMGREVHGLSVRMGIDADIFVTNSLIDFYAKSGRPVDASHVFYNMSSRNVVSWNTMVANLAQNELESEAIEFVRKMQVHGEIPNGVTFTNVLPACARICSLQSGKEIHARLIREGSASDLFVSNALTDMYAKCGCLKQAQCVFDISPTDEVSYNILIVGYSQTHECSKSLLLFSDMGLLGMKHDSVSFMGVLSACANISAIKQGKEIHGFAIRRSFHEQLFVANSLLDMYTKSGRIDLAKKIFDRIPNKDCASCNTMILGFGMLGELDTAIDLFEAMKEDGIDYDSVSYVAVLSACSHGGLVEKARRFFNDMLDCGIKPSQLHYACMVDLLSRSGLIEEAIDLIKGLPVTPDANIWGALLGGCRLHGNVELGCWAAEHLLKLKPDHSGYYALLSNMYAEAGKWVEADRVRELMKLRGVKKNPGCSWVQNQDQTYTFMAGERLEG</sequence>
<dbReference type="EMBL" id="CM044707">
    <property type="protein sequence ID" value="KAI5652537.1"/>
    <property type="molecule type" value="Genomic_DNA"/>
</dbReference>
<proteinExistence type="predicted"/>
<protein>
    <submittedName>
        <fullName evidence="1">Uncharacterized protein</fullName>
    </submittedName>
</protein>
<reference evidence="2" key="1">
    <citation type="journal article" date="2023" name="Nat. Plants">
        <title>Single-cell RNA sequencing provides a high-resolution roadmap for understanding the multicellular compartmentation of specialized metabolism.</title>
        <authorList>
            <person name="Sun S."/>
            <person name="Shen X."/>
            <person name="Li Y."/>
            <person name="Li Y."/>
            <person name="Wang S."/>
            <person name="Li R."/>
            <person name="Zhang H."/>
            <person name="Shen G."/>
            <person name="Guo B."/>
            <person name="Wei J."/>
            <person name="Xu J."/>
            <person name="St-Pierre B."/>
            <person name="Chen S."/>
            <person name="Sun C."/>
        </authorList>
    </citation>
    <scope>NUCLEOTIDE SEQUENCE [LARGE SCALE GENOMIC DNA]</scope>
</reference>
<gene>
    <name evidence="1" type="ORF">M9H77_29724</name>
</gene>
<evidence type="ECO:0000313" key="1">
    <source>
        <dbReference type="EMBL" id="KAI5652537.1"/>
    </source>
</evidence>
<keyword evidence="2" id="KW-1185">Reference proteome</keyword>
<evidence type="ECO:0000313" key="2">
    <source>
        <dbReference type="Proteomes" id="UP001060085"/>
    </source>
</evidence>
<dbReference type="Proteomes" id="UP001060085">
    <property type="component" value="Linkage Group LG07"/>
</dbReference>
<organism evidence="1 2">
    <name type="scientific">Catharanthus roseus</name>
    <name type="common">Madagascar periwinkle</name>
    <name type="synonym">Vinca rosea</name>
    <dbReference type="NCBI Taxonomy" id="4058"/>
    <lineage>
        <taxon>Eukaryota</taxon>
        <taxon>Viridiplantae</taxon>
        <taxon>Streptophyta</taxon>
        <taxon>Embryophyta</taxon>
        <taxon>Tracheophyta</taxon>
        <taxon>Spermatophyta</taxon>
        <taxon>Magnoliopsida</taxon>
        <taxon>eudicotyledons</taxon>
        <taxon>Gunneridae</taxon>
        <taxon>Pentapetalae</taxon>
        <taxon>asterids</taxon>
        <taxon>lamiids</taxon>
        <taxon>Gentianales</taxon>
        <taxon>Apocynaceae</taxon>
        <taxon>Rauvolfioideae</taxon>
        <taxon>Vinceae</taxon>
        <taxon>Catharanthinae</taxon>
        <taxon>Catharanthus</taxon>
    </lineage>
</organism>
<accession>A0ACB9ZWJ0</accession>